<dbReference type="GO" id="GO:0016758">
    <property type="term" value="F:hexosyltransferase activity"/>
    <property type="evidence" value="ECO:0007669"/>
    <property type="project" value="UniProtKB-ARBA"/>
</dbReference>
<gene>
    <name evidence="2" type="ORF">HK17_09325</name>
</gene>
<dbReference type="PANTHER" id="PTHR22916:SF3">
    <property type="entry name" value="UDP-GLCNAC:BETAGAL BETA-1,3-N-ACETYLGLUCOSAMINYLTRANSFERASE-LIKE PROTEIN 1"/>
    <property type="match status" value="1"/>
</dbReference>
<dbReference type="InterPro" id="IPR029044">
    <property type="entry name" value="Nucleotide-diphossugar_trans"/>
</dbReference>
<dbReference type="RefSeq" id="WP_086659654.1">
    <property type="nucleotide sequence ID" value="NZ_JBJJWX010000014.1"/>
</dbReference>
<feature type="domain" description="Glycosyltransferase 2-like" evidence="1">
    <location>
        <begin position="24"/>
        <end position="132"/>
    </location>
</feature>
<sequence>MQKDSQSILPGHASAHSESNNSVSILLSLYNGAKYLTEQLASLETQTHTNWVLYWRDDGSTDSSLSFMKAFSQKVGEDRCVLISDQNGQHIGVTASYTKLLAAVPSGTAVVFCDQDDVWFPDKLERGLNALAPFTAQPSLYCARQMLTDKSLSPLGLSPSLPDQTSFLAALTQNIATGCTLILSPAGAELLKKALPAPQHILHDWWAYLMVTGAGGVIHLDNEPCLFYRQHGQNAVGARVQFAKRAFAALKRGPRLFMSIFRANTVYLMQRKQVLTPHNQQNLIFIADGLRRGISGVPARFSILRQLQQLRRHEKLEQLVFQVWFLFG</sequence>
<organism evidence="2 3">
    <name type="scientific">Acetobacter indonesiensis</name>
    <dbReference type="NCBI Taxonomy" id="104101"/>
    <lineage>
        <taxon>Bacteria</taxon>
        <taxon>Pseudomonadati</taxon>
        <taxon>Pseudomonadota</taxon>
        <taxon>Alphaproteobacteria</taxon>
        <taxon>Acetobacterales</taxon>
        <taxon>Acetobacteraceae</taxon>
        <taxon>Acetobacter</taxon>
    </lineage>
</organism>
<dbReference type="PANTHER" id="PTHR22916">
    <property type="entry name" value="GLYCOSYLTRANSFERASE"/>
    <property type="match status" value="1"/>
</dbReference>
<evidence type="ECO:0000313" key="2">
    <source>
        <dbReference type="EMBL" id="OUI92787.1"/>
    </source>
</evidence>
<accession>A0A252AS01</accession>
<evidence type="ECO:0000313" key="3">
    <source>
        <dbReference type="Proteomes" id="UP000194641"/>
    </source>
</evidence>
<dbReference type="CDD" id="cd04196">
    <property type="entry name" value="GT_2_like_d"/>
    <property type="match status" value="1"/>
</dbReference>
<dbReference type="Proteomes" id="UP000194641">
    <property type="component" value="Unassembled WGS sequence"/>
</dbReference>
<evidence type="ECO:0000259" key="1">
    <source>
        <dbReference type="Pfam" id="PF00535"/>
    </source>
</evidence>
<reference evidence="3" key="1">
    <citation type="submission" date="2014-06" db="EMBL/GenBank/DDBJ databases">
        <authorList>
            <person name="Winans N.J."/>
            <person name="Newell P.D."/>
            <person name="Douglas A.E."/>
        </authorList>
    </citation>
    <scope>NUCLEOTIDE SEQUENCE [LARGE SCALE GENOMIC DNA]</scope>
</reference>
<comment type="caution">
    <text evidence="2">The sequence shown here is derived from an EMBL/GenBank/DDBJ whole genome shotgun (WGS) entry which is preliminary data.</text>
</comment>
<dbReference type="EMBL" id="JOPA01000027">
    <property type="protein sequence ID" value="OUI92787.1"/>
    <property type="molecule type" value="Genomic_DNA"/>
</dbReference>
<dbReference type="Pfam" id="PF00535">
    <property type="entry name" value="Glycos_transf_2"/>
    <property type="match status" value="1"/>
</dbReference>
<keyword evidence="2" id="KW-0808">Transferase</keyword>
<dbReference type="SUPFAM" id="SSF53448">
    <property type="entry name" value="Nucleotide-diphospho-sugar transferases"/>
    <property type="match status" value="1"/>
</dbReference>
<proteinExistence type="predicted"/>
<protein>
    <submittedName>
        <fullName evidence="2">Alpha-L-Rha alpha-1,3-L-rhamnosyltransferase</fullName>
    </submittedName>
</protein>
<dbReference type="InterPro" id="IPR001173">
    <property type="entry name" value="Glyco_trans_2-like"/>
</dbReference>
<dbReference type="Gene3D" id="3.90.550.10">
    <property type="entry name" value="Spore Coat Polysaccharide Biosynthesis Protein SpsA, Chain A"/>
    <property type="match status" value="1"/>
</dbReference>
<dbReference type="AlphaFoldDB" id="A0A252AS01"/>
<name>A0A252AS01_9PROT</name>